<keyword evidence="8" id="KW-1185">Reference proteome</keyword>
<comment type="subcellular location">
    <subcellularLocation>
        <location evidence="4">Nucleus</location>
    </subcellularLocation>
</comment>
<evidence type="ECO:0000256" key="4">
    <source>
        <dbReference type="PROSITE-ProRule" id="PRU00108"/>
    </source>
</evidence>
<evidence type="ECO:0000259" key="6">
    <source>
        <dbReference type="PROSITE" id="PS50071"/>
    </source>
</evidence>
<dbReference type="InterPro" id="IPR001356">
    <property type="entry name" value="HD"/>
</dbReference>
<dbReference type="GO" id="GO:0003677">
    <property type="term" value="F:DNA binding"/>
    <property type="evidence" value="ECO:0007669"/>
    <property type="project" value="UniProtKB-UniRule"/>
</dbReference>
<evidence type="ECO:0000313" key="7">
    <source>
        <dbReference type="EMBL" id="KAJ8907360.1"/>
    </source>
</evidence>
<keyword evidence="1 4" id="KW-0238">DNA-binding</keyword>
<dbReference type="SUPFAM" id="SSF46689">
    <property type="entry name" value="Homeodomain-like"/>
    <property type="match status" value="1"/>
</dbReference>
<dbReference type="PROSITE" id="PS50071">
    <property type="entry name" value="HOMEOBOX_2"/>
    <property type="match status" value="1"/>
</dbReference>
<evidence type="ECO:0000256" key="5">
    <source>
        <dbReference type="SAM" id="MobiDB-lite"/>
    </source>
</evidence>
<dbReference type="SMART" id="SM00389">
    <property type="entry name" value="HOX"/>
    <property type="match status" value="1"/>
</dbReference>
<dbReference type="GO" id="GO:0005634">
    <property type="term" value="C:nucleus"/>
    <property type="evidence" value="ECO:0007669"/>
    <property type="project" value="UniProtKB-SubCell"/>
</dbReference>
<dbReference type="InterPro" id="IPR009057">
    <property type="entry name" value="Homeodomain-like_sf"/>
</dbReference>
<feature type="domain" description="Homeobox" evidence="6">
    <location>
        <begin position="162"/>
        <end position="225"/>
    </location>
</feature>
<accession>A0AAV8UYY1</accession>
<evidence type="ECO:0000256" key="3">
    <source>
        <dbReference type="ARBA" id="ARBA00023242"/>
    </source>
</evidence>
<dbReference type="InterPro" id="IPR050224">
    <property type="entry name" value="TALE_homeobox"/>
</dbReference>
<proteinExistence type="predicted"/>
<reference evidence="7 8" key="1">
    <citation type="journal article" date="2023" name="Nat. Commun.">
        <title>Origin of minicircular mitochondrial genomes in red algae.</title>
        <authorList>
            <person name="Lee Y."/>
            <person name="Cho C.H."/>
            <person name="Lee Y.M."/>
            <person name="Park S.I."/>
            <person name="Yang J.H."/>
            <person name="West J.A."/>
            <person name="Bhattacharya D."/>
            <person name="Yoon H.S."/>
        </authorList>
    </citation>
    <scope>NUCLEOTIDE SEQUENCE [LARGE SCALE GENOMIC DNA]</scope>
    <source>
        <strain evidence="7 8">CCMP1338</strain>
        <tissue evidence="7">Whole cell</tissue>
    </source>
</reference>
<evidence type="ECO:0000256" key="2">
    <source>
        <dbReference type="ARBA" id="ARBA00023155"/>
    </source>
</evidence>
<evidence type="ECO:0000256" key="1">
    <source>
        <dbReference type="ARBA" id="ARBA00023125"/>
    </source>
</evidence>
<keyword evidence="3 4" id="KW-0539">Nucleus</keyword>
<dbReference type="PANTHER" id="PTHR11850">
    <property type="entry name" value="HOMEOBOX PROTEIN TRANSCRIPTION FACTORS"/>
    <property type="match status" value="1"/>
</dbReference>
<name>A0AAV8UYY1_9RHOD</name>
<feature type="DNA-binding region" description="Homeobox" evidence="4">
    <location>
        <begin position="164"/>
        <end position="226"/>
    </location>
</feature>
<comment type="caution">
    <text evidence="7">The sequence shown here is derived from an EMBL/GenBank/DDBJ whole genome shotgun (WGS) entry which is preliminary data.</text>
</comment>
<dbReference type="GO" id="GO:0006355">
    <property type="term" value="P:regulation of DNA-templated transcription"/>
    <property type="evidence" value="ECO:0007669"/>
    <property type="project" value="InterPro"/>
</dbReference>
<dbReference type="CDD" id="cd00086">
    <property type="entry name" value="homeodomain"/>
    <property type="match status" value="1"/>
</dbReference>
<dbReference type="InterPro" id="IPR008422">
    <property type="entry name" value="KN_HD"/>
</dbReference>
<sequence length="288" mass="33427">MEVKEREQASEVKKGLEEGFLQPIQNSFLRLQDQVNDSLFFASYNEQFSSEEVSKRAAKGGVFSDYPGDDSDVILAVRTHRGVLDPSKMREMERSLREKLKRLRQRYILCQKALDIDRKGYEQELTDSEVAAQRAMVLEICLETRRRLQAKFVTFLRVLKSLEYRKKPGGFSEETTLTLRLWLFEHFSDPYPSKSEKELLMEQTGLSSRQLENWFINMRVRVCNPLQKSLQPFKFPSRDVSIKEDTSEAVDVSEPTSMPAEQGAPQENLETMDIDEGTWIENCNELFS</sequence>
<feature type="region of interest" description="Disordered" evidence="5">
    <location>
        <begin position="244"/>
        <end position="264"/>
    </location>
</feature>
<dbReference type="Proteomes" id="UP001157974">
    <property type="component" value="Unassembled WGS sequence"/>
</dbReference>
<dbReference type="EMBL" id="JAMWBK010000002">
    <property type="protein sequence ID" value="KAJ8907360.1"/>
    <property type="molecule type" value="Genomic_DNA"/>
</dbReference>
<evidence type="ECO:0000313" key="8">
    <source>
        <dbReference type="Proteomes" id="UP001157974"/>
    </source>
</evidence>
<dbReference type="Pfam" id="PF05920">
    <property type="entry name" value="Homeobox_KN"/>
    <property type="match status" value="1"/>
</dbReference>
<dbReference type="Gene3D" id="1.10.10.60">
    <property type="entry name" value="Homeodomain-like"/>
    <property type="match status" value="1"/>
</dbReference>
<gene>
    <name evidence="7" type="ORF">NDN08_007474</name>
</gene>
<organism evidence="7 8">
    <name type="scientific">Rhodosorus marinus</name>
    <dbReference type="NCBI Taxonomy" id="101924"/>
    <lineage>
        <taxon>Eukaryota</taxon>
        <taxon>Rhodophyta</taxon>
        <taxon>Stylonematophyceae</taxon>
        <taxon>Stylonematales</taxon>
        <taxon>Stylonemataceae</taxon>
        <taxon>Rhodosorus</taxon>
    </lineage>
</organism>
<dbReference type="AlphaFoldDB" id="A0AAV8UYY1"/>
<keyword evidence="2 4" id="KW-0371">Homeobox</keyword>
<protein>
    <recommendedName>
        <fullName evidence="6">Homeobox domain-containing protein</fullName>
    </recommendedName>
</protein>